<comment type="caution">
    <text evidence="1">The sequence shown here is derived from an EMBL/GenBank/DDBJ whole genome shotgun (WGS) entry which is preliminary data.</text>
</comment>
<organism evidence="1 2">
    <name type="scientific">Acer negundo</name>
    <name type="common">Box elder</name>
    <dbReference type="NCBI Taxonomy" id="4023"/>
    <lineage>
        <taxon>Eukaryota</taxon>
        <taxon>Viridiplantae</taxon>
        <taxon>Streptophyta</taxon>
        <taxon>Embryophyta</taxon>
        <taxon>Tracheophyta</taxon>
        <taxon>Spermatophyta</taxon>
        <taxon>Magnoliopsida</taxon>
        <taxon>eudicotyledons</taxon>
        <taxon>Gunneridae</taxon>
        <taxon>Pentapetalae</taxon>
        <taxon>rosids</taxon>
        <taxon>malvids</taxon>
        <taxon>Sapindales</taxon>
        <taxon>Sapindaceae</taxon>
        <taxon>Hippocastanoideae</taxon>
        <taxon>Acereae</taxon>
        <taxon>Acer</taxon>
    </lineage>
</organism>
<protein>
    <recommendedName>
        <fullName evidence="3">DUF4283 domain-containing protein</fullName>
    </recommendedName>
</protein>
<name>A0AAD5IXT5_ACENE</name>
<gene>
    <name evidence="1" type="ORF">LWI28_006179</name>
</gene>
<reference evidence="1" key="1">
    <citation type="journal article" date="2022" name="Plant J.">
        <title>Strategies of tolerance reflected in two North American maple genomes.</title>
        <authorList>
            <person name="McEvoy S.L."/>
            <person name="Sezen U.U."/>
            <person name="Trouern-Trend A."/>
            <person name="McMahon S.M."/>
            <person name="Schaberg P.G."/>
            <person name="Yang J."/>
            <person name="Wegrzyn J.L."/>
            <person name="Swenson N.G."/>
        </authorList>
    </citation>
    <scope>NUCLEOTIDE SEQUENCE</scope>
    <source>
        <strain evidence="1">91603</strain>
    </source>
</reference>
<accession>A0AAD5IXT5</accession>
<proteinExistence type="predicted"/>
<keyword evidence="2" id="KW-1185">Reference proteome</keyword>
<dbReference type="PANTHER" id="PTHR34427">
    <property type="entry name" value="DUF4283 DOMAIN PROTEIN"/>
    <property type="match status" value="1"/>
</dbReference>
<dbReference type="Proteomes" id="UP001064489">
    <property type="component" value="Chromosome 4"/>
</dbReference>
<dbReference type="EMBL" id="JAJSOW010000101">
    <property type="protein sequence ID" value="KAI9180574.1"/>
    <property type="molecule type" value="Genomic_DNA"/>
</dbReference>
<evidence type="ECO:0000313" key="1">
    <source>
        <dbReference type="EMBL" id="KAI9180574.1"/>
    </source>
</evidence>
<evidence type="ECO:0000313" key="2">
    <source>
        <dbReference type="Proteomes" id="UP001064489"/>
    </source>
</evidence>
<dbReference type="AlphaFoldDB" id="A0AAD5IXT5"/>
<sequence length="231" mass="26765">MQIQANPVWIYIPGIPLKHWNKRFLKKVGNRLGDFLFIEKDTILKRRMDRGKLLISLNDGRRCPNRLKVVDGKKSFVLTIEKDVTSMNFDWLGELLGLNFELPSKELFLSSDTEESWQPKSGDKIEKKSIEKWDNFKSWKEVRKTSKKCDKVSLSKLRAKESKFLEINKGQLQESGQREEQSWSSGEEITKVIEVVMALGFGFNNKEDTIGGVISQREKEDKERLGNINGR</sequence>
<dbReference type="PANTHER" id="PTHR34427:SF5">
    <property type="entry name" value="DUF4283 DOMAIN-CONTAINING PROTEIN"/>
    <property type="match status" value="1"/>
</dbReference>
<reference evidence="1" key="2">
    <citation type="submission" date="2023-02" db="EMBL/GenBank/DDBJ databases">
        <authorList>
            <person name="Swenson N.G."/>
            <person name="Wegrzyn J.L."/>
            <person name="Mcevoy S.L."/>
        </authorList>
    </citation>
    <scope>NUCLEOTIDE SEQUENCE</scope>
    <source>
        <strain evidence="1">91603</strain>
        <tissue evidence="1">Leaf</tissue>
    </source>
</reference>
<evidence type="ECO:0008006" key="3">
    <source>
        <dbReference type="Google" id="ProtNLM"/>
    </source>
</evidence>